<dbReference type="AlphaFoldDB" id="A0A1I1SPV7"/>
<sequence length="180" mass="20048">MRPVLFLDLDDTLCLNAPYGGLHARQAVRVPGNAPPDFYERLFAPGAVAFMNTLLDEFQPGIVLTTSWLALLEREDFIEIFCRTGLQRVANALHAHWDAPSNRGTSRVEAIDAWLARYHEEGQPVLILDDVISGESLIGSFHEGCGRAVLCEVDQGLNEGHLNLARQALKRPYVNSQPWL</sequence>
<evidence type="ECO:0008006" key="3">
    <source>
        <dbReference type="Google" id="ProtNLM"/>
    </source>
</evidence>
<reference evidence="2" key="1">
    <citation type="submission" date="2016-10" db="EMBL/GenBank/DDBJ databases">
        <authorList>
            <person name="Varghese N."/>
            <person name="Submissions S."/>
        </authorList>
    </citation>
    <scope>NUCLEOTIDE SEQUENCE [LARGE SCALE GENOMIC DNA]</scope>
    <source>
        <strain evidence="2">DSM 7481</strain>
    </source>
</reference>
<organism evidence="1 2">
    <name type="scientific">Paracidovorax konjaci</name>
    <dbReference type="NCBI Taxonomy" id="32040"/>
    <lineage>
        <taxon>Bacteria</taxon>
        <taxon>Pseudomonadati</taxon>
        <taxon>Pseudomonadota</taxon>
        <taxon>Betaproteobacteria</taxon>
        <taxon>Burkholderiales</taxon>
        <taxon>Comamonadaceae</taxon>
        <taxon>Paracidovorax</taxon>
    </lineage>
</organism>
<evidence type="ECO:0000313" key="1">
    <source>
        <dbReference type="EMBL" id="SFD48484.1"/>
    </source>
</evidence>
<dbReference type="EMBL" id="FOMQ01000002">
    <property type="protein sequence ID" value="SFD48484.1"/>
    <property type="molecule type" value="Genomic_DNA"/>
</dbReference>
<accession>A0A1I1SPV7</accession>
<name>A0A1I1SPV7_9BURK</name>
<dbReference type="Proteomes" id="UP000199517">
    <property type="component" value="Unassembled WGS sequence"/>
</dbReference>
<proteinExistence type="predicted"/>
<dbReference type="Pfam" id="PF18143">
    <property type="entry name" value="HAD_SAK_2"/>
    <property type="match status" value="1"/>
</dbReference>
<keyword evidence="2" id="KW-1185">Reference proteome</keyword>
<protein>
    <recommendedName>
        <fullName evidence="3">NLI interacting factor-like phosphatase</fullName>
    </recommendedName>
</protein>
<evidence type="ECO:0000313" key="2">
    <source>
        <dbReference type="Proteomes" id="UP000199517"/>
    </source>
</evidence>
<gene>
    <name evidence="1" type="ORF">SAMN04489710_102374</name>
</gene>